<keyword evidence="4" id="KW-0997">Cell inner membrane</keyword>
<keyword evidence="2" id="KW-0813">Transport</keyword>
<proteinExistence type="inferred from homology"/>
<dbReference type="Pfam" id="PF04143">
    <property type="entry name" value="Sulf_transp"/>
    <property type="match status" value="1"/>
</dbReference>
<evidence type="ECO:0000256" key="5">
    <source>
        <dbReference type="ARBA" id="ARBA00022692"/>
    </source>
</evidence>
<keyword evidence="11" id="KW-1185">Reference proteome</keyword>
<dbReference type="AlphaFoldDB" id="A0A212T4P0"/>
<keyword evidence="3" id="KW-1003">Cell membrane</keyword>
<dbReference type="RefSeq" id="WP_088812175.1">
    <property type="nucleotide sequence ID" value="NZ_FYEX01000001.1"/>
</dbReference>
<reference evidence="10 11" key="1">
    <citation type="submission" date="2017-06" db="EMBL/GenBank/DDBJ databases">
        <authorList>
            <person name="Kim H.J."/>
            <person name="Triplett B.A."/>
        </authorList>
    </citation>
    <scope>NUCLEOTIDE SEQUENCE [LARGE SCALE GENOMIC DNA]</scope>
    <source>
        <strain evidence="10 11">MWH-VicM1</strain>
    </source>
</reference>
<dbReference type="PANTHER" id="PTHR30574:SF1">
    <property type="entry name" value="SULPHUR TRANSPORT DOMAIN-CONTAINING PROTEIN"/>
    <property type="match status" value="1"/>
</dbReference>
<comment type="subcellular location">
    <subcellularLocation>
        <location evidence="1">Cell inner membrane</location>
        <topology evidence="1">Multi-pass membrane protein</topology>
    </subcellularLocation>
</comment>
<keyword evidence="7 9" id="KW-0472">Membrane</keyword>
<organism evidence="10 11">
    <name type="scientific">Polynucleobacter victoriensis</name>
    <dbReference type="NCBI Taxonomy" id="2049319"/>
    <lineage>
        <taxon>Bacteria</taxon>
        <taxon>Pseudomonadati</taxon>
        <taxon>Pseudomonadota</taxon>
        <taxon>Betaproteobacteria</taxon>
        <taxon>Burkholderiales</taxon>
        <taxon>Burkholderiaceae</taxon>
        <taxon>Polynucleobacter</taxon>
    </lineage>
</organism>
<sequence>MSELSSSNPTATEGPGWSPYLAGALLGILAIVSVYLTTTLMGKSNYLGASTTFVRAAGLLFQSVDPAHVAENAYYVKEKVKVDWQFMILIGIFFGALISSLKDSSFKLEAVPPTWEKRFGPSVAKRAVFSFLGGIVAMMGARLADGCPSGHGLSGMMQLSVSSFVALAFFFGVGAIIANLMYRKVQ</sequence>
<evidence type="ECO:0000256" key="4">
    <source>
        <dbReference type="ARBA" id="ARBA00022519"/>
    </source>
</evidence>
<dbReference type="Proteomes" id="UP000197215">
    <property type="component" value="Unassembled WGS sequence"/>
</dbReference>
<evidence type="ECO:0000313" key="11">
    <source>
        <dbReference type="Proteomes" id="UP000197215"/>
    </source>
</evidence>
<protein>
    <submittedName>
        <fullName evidence="10">Uncharacterized protein</fullName>
    </submittedName>
</protein>
<evidence type="ECO:0000256" key="6">
    <source>
        <dbReference type="ARBA" id="ARBA00022989"/>
    </source>
</evidence>
<evidence type="ECO:0000256" key="7">
    <source>
        <dbReference type="ARBA" id="ARBA00023136"/>
    </source>
</evidence>
<evidence type="ECO:0000313" key="10">
    <source>
        <dbReference type="EMBL" id="SNC60724.1"/>
    </source>
</evidence>
<evidence type="ECO:0000256" key="9">
    <source>
        <dbReference type="SAM" id="Phobius"/>
    </source>
</evidence>
<dbReference type="OrthoDB" id="9814020at2"/>
<dbReference type="EMBL" id="FYEX01000001">
    <property type="protein sequence ID" value="SNC60724.1"/>
    <property type="molecule type" value="Genomic_DNA"/>
</dbReference>
<gene>
    <name evidence="10" type="ORF">SAMN06295916_0334</name>
</gene>
<comment type="similarity">
    <text evidence="8">Belongs to the TsuA/YedE (TC 9.B.102) family.</text>
</comment>
<evidence type="ECO:0000256" key="8">
    <source>
        <dbReference type="ARBA" id="ARBA00035655"/>
    </source>
</evidence>
<keyword evidence="6 9" id="KW-1133">Transmembrane helix</keyword>
<feature type="transmembrane region" description="Helical" evidence="9">
    <location>
        <begin position="123"/>
        <end position="141"/>
    </location>
</feature>
<feature type="transmembrane region" description="Helical" evidence="9">
    <location>
        <begin position="20"/>
        <end position="38"/>
    </location>
</feature>
<evidence type="ECO:0000256" key="2">
    <source>
        <dbReference type="ARBA" id="ARBA00022448"/>
    </source>
</evidence>
<dbReference type="InterPro" id="IPR007272">
    <property type="entry name" value="Sulf_transp_TsuA/YedE"/>
</dbReference>
<feature type="transmembrane region" description="Helical" evidence="9">
    <location>
        <begin position="84"/>
        <end position="102"/>
    </location>
</feature>
<evidence type="ECO:0000256" key="1">
    <source>
        <dbReference type="ARBA" id="ARBA00004429"/>
    </source>
</evidence>
<name>A0A212T4P0_9BURK</name>
<dbReference type="PANTHER" id="PTHR30574">
    <property type="entry name" value="INNER MEMBRANE PROTEIN YEDE"/>
    <property type="match status" value="1"/>
</dbReference>
<dbReference type="GO" id="GO:0005886">
    <property type="term" value="C:plasma membrane"/>
    <property type="evidence" value="ECO:0007669"/>
    <property type="project" value="UniProtKB-SubCell"/>
</dbReference>
<keyword evidence="5 9" id="KW-0812">Transmembrane</keyword>
<accession>A0A212T4P0</accession>
<evidence type="ECO:0000256" key="3">
    <source>
        <dbReference type="ARBA" id="ARBA00022475"/>
    </source>
</evidence>
<feature type="transmembrane region" description="Helical" evidence="9">
    <location>
        <begin position="161"/>
        <end position="182"/>
    </location>
</feature>